<sequence>MTTREIAAHLAAAAAHFPVLGGITHHDLLALIHAELGNAEALDDFHPYGAHYAKAVGPKQILHIVSGDTPAAALRSLILGLLLGAHNLCKVPHAGLPELAQFQSWLPAALAARIEIDRELTSDWIEESDAVIVFGTDSIADKIRPYIRPGQIFLTHDPKLSFGVIFDDPNFASAADAARDASIFDSHGCLSPHVFFVANDPLAYAAKLAAEMERVHEREPRGALSLSDANAIRNLRTELSSRLAHDEPVALFQSMDSTAWTVAFDALPGFPHPRLNRFVFVKPFPEDFAEALADVRPHLSCAGIWPPTLENARVLAEVGVSRICPVGRMDLPPITWHHDGQPVLAPLVRWIDCESGG</sequence>
<name>B4D010_9BACT</name>
<keyword evidence="3" id="KW-1185">Reference proteome</keyword>
<dbReference type="eggNOG" id="COG1012">
    <property type="taxonomic scope" value="Bacteria"/>
</dbReference>
<dbReference type="InParanoid" id="B4D010"/>
<proteinExistence type="predicted"/>
<dbReference type="AlphaFoldDB" id="B4D010"/>
<comment type="caution">
    <text evidence="2">The sequence shown here is derived from an EMBL/GenBank/DDBJ whole genome shotgun (WGS) entry which is preliminary data.</text>
</comment>
<organism evidence="2 3">
    <name type="scientific">Chthoniobacter flavus Ellin428</name>
    <dbReference type="NCBI Taxonomy" id="497964"/>
    <lineage>
        <taxon>Bacteria</taxon>
        <taxon>Pseudomonadati</taxon>
        <taxon>Verrucomicrobiota</taxon>
        <taxon>Spartobacteria</taxon>
        <taxon>Chthoniobacterales</taxon>
        <taxon>Chthoniobacteraceae</taxon>
        <taxon>Chthoniobacter</taxon>
    </lineage>
</organism>
<keyword evidence="1" id="KW-0521">NADP</keyword>
<dbReference type="Pfam" id="PF05893">
    <property type="entry name" value="LuxC"/>
    <property type="match status" value="1"/>
</dbReference>
<gene>
    <name evidence="2" type="ORF">CfE428DRAFT_2248</name>
</gene>
<dbReference type="Proteomes" id="UP000005824">
    <property type="component" value="Unassembled WGS sequence"/>
</dbReference>
<dbReference type="InterPro" id="IPR008670">
    <property type="entry name" value="CoA_reduct_LuxC"/>
</dbReference>
<dbReference type="STRING" id="497964.CfE428DRAFT_2248"/>
<protein>
    <submittedName>
        <fullName evidence="2">Acyl-CoA reductase</fullName>
    </submittedName>
</protein>
<evidence type="ECO:0000313" key="3">
    <source>
        <dbReference type="Proteomes" id="UP000005824"/>
    </source>
</evidence>
<dbReference type="RefSeq" id="WP_006979573.1">
    <property type="nucleotide sequence ID" value="NZ_ABVL01000005.1"/>
</dbReference>
<evidence type="ECO:0000313" key="2">
    <source>
        <dbReference type="EMBL" id="EDY20324.1"/>
    </source>
</evidence>
<accession>B4D010</accession>
<reference evidence="2 3" key="1">
    <citation type="journal article" date="2011" name="J. Bacteriol.">
        <title>Genome sequence of Chthoniobacter flavus Ellin428, an aerobic heterotrophic soil bacterium.</title>
        <authorList>
            <person name="Kant R."/>
            <person name="van Passel M.W."/>
            <person name="Palva A."/>
            <person name="Lucas S."/>
            <person name="Lapidus A."/>
            <person name="Glavina Del Rio T."/>
            <person name="Dalin E."/>
            <person name="Tice H."/>
            <person name="Bruce D."/>
            <person name="Goodwin L."/>
            <person name="Pitluck S."/>
            <person name="Larimer F.W."/>
            <person name="Land M.L."/>
            <person name="Hauser L."/>
            <person name="Sangwan P."/>
            <person name="de Vos W.M."/>
            <person name="Janssen P.H."/>
            <person name="Smidt H."/>
        </authorList>
    </citation>
    <scope>NUCLEOTIDE SEQUENCE [LARGE SCALE GENOMIC DNA]</scope>
    <source>
        <strain evidence="2 3">Ellin428</strain>
    </source>
</reference>
<dbReference type="EMBL" id="ABVL01000005">
    <property type="protein sequence ID" value="EDY20324.1"/>
    <property type="molecule type" value="Genomic_DNA"/>
</dbReference>
<dbReference type="GO" id="GO:0003995">
    <property type="term" value="F:acyl-CoA dehydrogenase activity"/>
    <property type="evidence" value="ECO:0007669"/>
    <property type="project" value="InterPro"/>
</dbReference>
<evidence type="ECO:0000256" key="1">
    <source>
        <dbReference type="ARBA" id="ARBA00022857"/>
    </source>
</evidence>
<dbReference type="GO" id="GO:0008218">
    <property type="term" value="P:bioluminescence"/>
    <property type="evidence" value="ECO:0007669"/>
    <property type="project" value="InterPro"/>
</dbReference>